<evidence type="ECO:0000313" key="4">
    <source>
        <dbReference type="Proteomes" id="UP001058072"/>
    </source>
</evidence>
<sequence>MGLFNNQFANVIEWNESRDDVIFWLWRNKEIKRGSRLVIRPGQDAIFLYNGKIEGIFKDEGNYEIESEIIPFLTTLKGFKFGFNSPLRAEVLFVNTKEFLIRWGTKSAINIPTPSLKGGLPIRSFGTFTVKVNDYLALIDRIAGVKQQFTVEDVKERVLSQLDQLLMRWISKEGKDLFNLQVNAYDIARGIKSDLDMELLKLGLTVTDFTISSFTYPENVQKMIEKTASFDMVGDIAHYQQMSMIESMTEHPNSSMASMAQTGAGMAMGVEMMKQMTSMMTNTSTASQAQPSTTLSCHQCGHKLSPNVKFCPECGTKVQASPPPSTGYKFCPECGTQTTPDAKFCNECGHKLF</sequence>
<dbReference type="SUPFAM" id="SSF117892">
    <property type="entry name" value="Band 7/SPFH domain"/>
    <property type="match status" value="1"/>
</dbReference>
<evidence type="ECO:0000259" key="2">
    <source>
        <dbReference type="Pfam" id="PF13421"/>
    </source>
</evidence>
<accession>A0A9Q9CJC0</accession>
<reference evidence="3" key="1">
    <citation type="submission" date="2021-03" db="EMBL/GenBank/DDBJ databases">
        <title>Comparative Genomics and Metabolomics in the genus Turicibacter.</title>
        <authorList>
            <person name="Maki J."/>
            <person name="Looft T."/>
        </authorList>
    </citation>
    <scope>NUCLEOTIDE SEQUENCE</scope>
    <source>
        <strain evidence="3">ISU324</strain>
    </source>
</reference>
<proteinExistence type="predicted"/>
<dbReference type="CDD" id="cd03408">
    <property type="entry name" value="SPFH_like_u1"/>
    <property type="match status" value="1"/>
</dbReference>
<name>A0A9Q9CJC0_9FIRM</name>
<dbReference type="Pfam" id="PF13421">
    <property type="entry name" value="Band_7_1"/>
    <property type="match status" value="1"/>
</dbReference>
<feature type="domain" description="DZANK-type" evidence="1">
    <location>
        <begin position="297"/>
        <end position="349"/>
    </location>
</feature>
<organism evidence="3 4">
    <name type="scientific">Turicibacter bilis</name>
    <dbReference type="NCBI Taxonomy" id="2735723"/>
    <lineage>
        <taxon>Bacteria</taxon>
        <taxon>Bacillati</taxon>
        <taxon>Bacillota</taxon>
        <taxon>Erysipelotrichia</taxon>
        <taxon>Erysipelotrichales</taxon>
        <taxon>Turicibacteraceae</taxon>
        <taxon>Turicibacter</taxon>
    </lineage>
</organism>
<protein>
    <submittedName>
        <fullName evidence="3">SPFH domain-containing protein</fullName>
    </submittedName>
</protein>
<feature type="domain" description="SPFH" evidence="2">
    <location>
        <begin position="28"/>
        <end position="231"/>
    </location>
</feature>
<dbReference type="InterPro" id="IPR025874">
    <property type="entry name" value="DZR"/>
</dbReference>
<dbReference type="InterPro" id="IPR036013">
    <property type="entry name" value="Band_7/SPFH_dom_sf"/>
</dbReference>
<dbReference type="CDD" id="cd20335">
    <property type="entry name" value="BRcat_RBR"/>
    <property type="match status" value="1"/>
</dbReference>
<dbReference type="InterPro" id="IPR033880">
    <property type="entry name" value="SPFH_YdjI"/>
</dbReference>
<dbReference type="Proteomes" id="UP001058072">
    <property type="component" value="Chromosome"/>
</dbReference>
<evidence type="ECO:0000313" key="3">
    <source>
        <dbReference type="EMBL" id="UUF09603.1"/>
    </source>
</evidence>
<dbReference type="PANTHER" id="PTHR37826">
    <property type="entry name" value="FLOTILLIN BAND_7_5 DOMAIN PROTEIN"/>
    <property type="match status" value="1"/>
</dbReference>
<dbReference type="RefSeq" id="WP_055277534.1">
    <property type="nucleotide sequence ID" value="NZ_CP071250.1"/>
</dbReference>
<dbReference type="PANTHER" id="PTHR37826:SF2">
    <property type="entry name" value="ZINC-RIBBON DOMAIN-CONTAINING PROTEIN"/>
    <property type="match status" value="1"/>
</dbReference>
<dbReference type="AlphaFoldDB" id="A0A9Q9CJC0"/>
<dbReference type="EMBL" id="CP071250">
    <property type="protein sequence ID" value="UUF09603.1"/>
    <property type="molecule type" value="Genomic_DNA"/>
</dbReference>
<evidence type="ECO:0000259" key="1">
    <source>
        <dbReference type="Pfam" id="PF12773"/>
    </source>
</evidence>
<gene>
    <name evidence="3" type="ORF">J0J70_06600</name>
</gene>
<dbReference type="Pfam" id="PF12773">
    <property type="entry name" value="DZR"/>
    <property type="match status" value="1"/>
</dbReference>